<dbReference type="CDD" id="cd00773">
    <property type="entry name" value="HisRS-like_core"/>
    <property type="match status" value="1"/>
</dbReference>
<feature type="binding site" evidence="9">
    <location>
        <position position="139"/>
    </location>
    <ligand>
        <name>L-histidine</name>
        <dbReference type="ChEBI" id="CHEBI:57595"/>
    </ligand>
</feature>
<organism evidence="11 12">
    <name type="scientific">Candidatus Wolfebacteria bacterium GW2011_GWC2_39_22</name>
    <dbReference type="NCBI Taxonomy" id="1619013"/>
    <lineage>
        <taxon>Bacteria</taxon>
        <taxon>Candidatus Wolfeibacteriota</taxon>
    </lineage>
</organism>
<keyword evidence="2 8" id="KW-0436">Ligase</keyword>
<evidence type="ECO:0000256" key="3">
    <source>
        <dbReference type="ARBA" id="ARBA00022741"/>
    </source>
</evidence>
<dbReference type="GO" id="GO:0006427">
    <property type="term" value="P:histidyl-tRNA aminoacylation"/>
    <property type="evidence" value="ECO:0007669"/>
    <property type="project" value="UniProtKB-UniRule"/>
</dbReference>
<dbReference type="SUPFAM" id="SSF55681">
    <property type="entry name" value="Class II aaRS and biotin synthetases"/>
    <property type="match status" value="1"/>
</dbReference>
<feature type="binding site" evidence="9">
    <location>
        <position position="291"/>
    </location>
    <ligand>
        <name>L-histidine</name>
        <dbReference type="ChEBI" id="CHEBI:57595"/>
    </ligand>
</feature>
<evidence type="ECO:0000256" key="5">
    <source>
        <dbReference type="ARBA" id="ARBA00022917"/>
    </source>
</evidence>
<evidence type="ECO:0000256" key="6">
    <source>
        <dbReference type="ARBA" id="ARBA00023146"/>
    </source>
</evidence>
<keyword evidence="6 8" id="KW-0030">Aminoacyl-tRNA synthetase</keyword>
<dbReference type="Gene3D" id="3.30.930.10">
    <property type="entry name" value="Bira Bifunctional Protein, Domain 2"/>
    <property type="match status" value="1"/>
</dbReference>
<keyword evidence="8" id="KW-0963">Cytoplasm</keyword>
<dbReference type="Gene3D" id="3.40.50.800">
    <property type="entry name" value="Anticodon-binding domain"/>
    <property type="match status" value="1"/>
</dbReference>
<evidence type="ECO:0000313" key="11">
    <source>
        <dbReference type="EMBL" id="KKR13021.1"/>
    </source>
</evidence>
<dbReference type="InterPro" id="IPR015807">
    <property type="entry name" value="His-tRNA-ligase"/>
</dbReference>
<comment type="subunit">
    <text evidence="8">Homodimer.</text>
</comment>
<feature type="domain" description="Aminoacyl-transfer RNA synthetases class-II family profile" evidence="10">
    <location>
        <begin position="41"/>
        <end position="368"/>
    </location>
</feature>
<comment type="catalytic activity">
    <reaction evidence="7 8">
        <text>tRNA(His) + L-histidine + ATP = L-histidyl-tRNA(His) + AMP + diphosphate + H(+)</text>
        <dbReference type="Rhea" id="RHEA:17313"/>
        <dbReference type="Rhea" id="RHEA-COMP:9665"/>
        <dbReference type="Rhea" id="RHEA-COMP:9689"/>
        <dbReference type="ChEBI" id="CHEBI:15378"/>
        <dbReference type="ChEBI" id="CHEBI:30616"/>
        <dbReference type="ChEBI" id="CHEBI:33019"/>
        <dbReference type="ChEBI" id="CHEBI:57595"/>
        <dbReference type="ChEBI" id="CHEBI:78442"/>
        <dbReference type="ChEBI" id="CHEBI:78527"/>
        <dbReference type="ChEBI" id="CHEBI:456215"/>
        <dbReference type="EC" id="6.1.1.21"/>
    </reaction>
</comment>
<dbReference type="InterPro" id="IPR041715">
    <property type="entry name" value="HisRS-like_core"/>
</dbReference>
<protein>
    <recommendedName>
        <fullName evidence="8">Histidine--tRNA ligase</fullName>
        <ecNumber evidence="8">6.1.1.21</ecNumber>
    </recommendedName>
    <alternativeName>
        <fullName evidence="8">Histidyl-tRNA synthetase</fullName>
        <shortName evidence="8">HisRS</shortName>
    </alternativeName>
</protein>
<dbReference type="PANTHER" id="PTHR11476:SF7">
    <property type="entry name" value="HISTIDINE--TRNA LIGASE"/>
    <property type="match status" value="1"/>
</dbReference>
<sequence>MTQLSQEQEEDEKGKDGQITTRVLPGFMELLPAEQIVFDGIKAAIEAVYEKYGFVALDTPVIERAEVLLAKAGGETEKQIYQFTKGDNDLALRFDLTVPLARYVSEHANDLVFPFRRCHIGKVYRGEKPQKGRYREFYQCDIDIIGDGSLSLMNDAEIPSVINEVFSKLDFGPFVIKISNRKLITGLLDSLEAGNQSVGIIQTIDKLEKVGENEVRGLLVALGVPNLAIREIFQFIGINGTPQEMLMALRNLCVDNDIFRQGVSELDEVVCAMQALGVPEDRYVIDLTIARGLDYYTGTVYETVLRDYPGLGSICSGGRYDNLAEKYTDRKLPGVGISIGLTRLFSQLKEIGLIKTSVATPTKVLVVPLVEDMSMPLEIAKRIREAGISTEVYFEDTKMKNKLTYANKKGIPFVVLVGEDEIKSGLFAVKNMETGEQVMLVKEAIAAHISEAMK</sequence>
<reference evidence="11 12" key="1">
    <citation type="journal article" date="2015" name="Nature">
        <title>rRNA introns, odd ribosomes, and small enigmatic genomes across a large radiation of phyla.</title>
        <authorList>
            <person name="Brown C.T."/>
            <person name="Hug L.A."/>
            <person name="Thomas B.C."/>
            <person name="Sharon I."/>
            <person name="Castelle C.J."/>
            <person name="Singh A."/>
            <person name="Wilkins M.J."/>
            <person name="Williams K.H."/>
            <person name="Banfield J.F."/>
        </authorList>
    </citation>
    <scope>NUCLEOTIDE SEQUENCE [LARGE SCALE GENOMIC DNA]</scope>
</reference>
<evidence type="ECO:0000256" key="4">
    <source>
        <dbReference type="ARBA" id="ARBA00022840"/>
    </source>
</evidence>
<evidence type="ECO:0000256" key="2">
    <source>
        <dbReference type="ARBA" id="ARBA00022598"/>
    </source>
</evidence>
<name>A0A0G0NJK8_9BACT</name>
<evidence type="ECO:0000256" key="7">
    <source>
        <dbReference type="ARBA" id="ARBA00047639"/>
    </source>
</evidence>
<gene>
    <name evidence="8" type="primary">hisS</name>
    <name evidence="11" type="ORF">UT41_C0001G0565</name>
</gene>
<dbReference type="Proteomes" id="UP000034665">
    <property type="component" value="Unassembled WGS sequence"/>
</dbReference>
<feature type="binding site" evidence="9">
    <location>
        <position position="125"/>
    </location>
    <ligand>
        <name>L-histidine</name>
        <dbReference type="ChEBI" id="CHEBI:57595"/>
    </ligand>
</feature>
<keyword evidence="4 8" id="KW-0067">ATP-binding</keyword>
<dbReference type="CDD" id="cd00859">
    <property type="entry name" value="HisRS_anticodon"/>
    <property type="match status" value="1"/>
</dbReference>
<dbReference type="InterPro" id="IPR033656">
    <property type="entry name" value="HisRS_anticodon"/>
</dbReference>
<feature type="binding site" evidence="9">
    <location>
        <begin position="95"/>
        <end position="97"/>
    </location>
    <ligand>
        <name>L-histidine</name>
        <dbReference type="ChEBI" id="CHEBI:57595"/>
    </ligand>
</feature>
<dbReference type="HAMAP" id="MF_00127">
    <property type="entry name" value="His_tRNA_synth"/>
    <property type="match status" value="1"/>
</dbReference>
<dbReference type="InterPro" id="IPR006195">
    <property type="entry name" value="aa-tRNA-synth_II"/>
</dbReference>
<dbReference type="EMBL" id="LBWR01000001">
    <property type="protein sequence ID" value="KKR13021.1"/>
    <property type="molecule type" value="Genomic_DNA"/>
</dbReference>
<dbReference type="AlphaFoldDB" id="A0A0G0NJK8"/>
<comment type="similarity">
    <text evidence="1 8">Belongs to the class-II aminoacyl-tRNA synthetase family.</text>
</comment>
<dbReference type="InterPro" id="IPR004516">
    <property type="entry name" value="HisRS/HisZ"/>
</dbReference>
<dbReference type="NCBIfam" id="TIGR00442">
    <property type="entry name" value="hisS"/>
    <property type="match status" value="1"/>
</dbReference>
<dbReference type="GO" id="GO:0004821">
    <property type="term" value="F:histidine-tRNA ligase activity"/>
    <property type="evidence" value="ECO:0007669"/>
    <property type="project" value="UniProtKB-UniRule"/>
</dbReference>
<evidence type="ECO:0000256" key="8">
    <source>
        <dbReference type="HAMAP-Rule" id="MF_00127"/>
    </source>
</evidence>
<dbReference type="PANTHER" id="PTHR11476">
    <property type="entry name" value="HISTIDYL-TRNA SYNTHETASE"/>
    <property type="match status" value="1"/>
</dbReference>
<feature type="binding site" evidence="9">
    <location>
        <position position="143"/>
    </location>
    <ligand>
        <name>L-histidine</name>
        <dbReference type="ChEBI" id="CHEBI:57595"/>
    </ligand>
</feature>
<comment type="subcellular location">
    <subcellularLocation>
        <location evidence="8">Cytoplasm</location>
    </subcellularLocation>
</comment>
<dbReference type="STRING" id="1619013.UT41_C0001G0565"/>
<dbReference type="EC" id="6.1.1.21" evidence="8"/>
<keyword evidence="3 8" id="KW-0547">Nucleotide-binding</keyword>
<dbReference type="InterPro" id="IPR036621">
    <property type="entry name" value="Anticodon-bd_dom_sf"/>
</dbReference>
<dbReference type="Pfam" id="PF03129">
    <property type="entry name" value="HGTP_anticodon"/>
    <property type="match status" value="1"/>
</dbReference>
<dbReference type="SUPFAM" id="SSF52954">
    <property type="entry name" value="Class II aaRS ABD-related"/>
    <property type="match status" value="1"/>
</dbReference>
<evidence type="ECO:0000256" key="9">
    <source>
        <dbReference type="PIRSR" id="PIRSR001549-1"/>
    </source>
</evidence>
<evidence type="ECO:0000313" key="12">
    <source>
        <dbReference type="Proteomes" id="UP000034665"/>
    </source>
</evidence>
<dbReference type="InterPro" id="IPR004154">
    <property type="entry name" value="Anticodon-bd"/>
</dbReference>
<dbReference type="PIRSF" id="PIRSF001549">
    <property type="entry name" value="His-tRNA_synth"/>
    <property type="match status" value="1"/>
</dbReference>
<comment type="caution">
    <text evidence="11">The sequence shown here is derived from an EMBL/GenBank/DDBJ whole genome shotgun (WGS) entry which is preliminary data.</text>
</comment>
<accession>A0A0G0NJK8</accession>
<dbReference type="Pfam" id="PF13393">
    <property type="entry name" value="tRNA-synt_His"/>
    <property type="match status" value="1"/>
</dbReference>
<keyword evidence="5 8" id="KW-0648">Protein biosynthesis</keyword>
<dbReference type="GO" id="GO:0005524">
    <property type="term" value="F:ATP binding"/>
    <property type="evidence" value="ECO:0007669"/>
    <property type="project" value="UniProtKB-UniRule"/>
</dbReference>
<feature type="binding site" evidence="9">
    <location>
        <begin position="295"/>
        <end position="296"/>
    </location>
    <ligand>
        <name>L-histidine</name>
        <dbReference type="ChEBI" id="CHEBI:57595"/>
    </ligand>
</feature>
<proteinExistence type="inferred from homology"/>
<dbReference type="PATRIC" id="fig|1619013.3.peg.584"/>
<dbReference type="PROSITE" id="PS50862">
    <property type="entry name" value="AA_TRNA_LIGASE_II"/>
    <property type="match status" value="1"/>
</dbReference>
<dbReference type="InterPro" id="IPR045864">
    <property type="entry name" value="aa-tRNA-synth_II/BPL/LPL"/>
</dbReference>
<evidence type="ECO:0000259" key="10">
    <source>
        <dbReference type="PROSITE" id="PS50862"/>
    </source>
</evidence>
<dbReference type="GO" id="GO:0005737">
    <property type="term" value="C:cytoplasm"/>
    <property type="evidence" value="ECO:0007669"/>
    <property type="project" value="UniProtKB-SubCell"/>
</dbReference>
<evidence type="ECO:0000256" key="1">
    <source>
        <dbReference type="ARBA" id="ARBA00008226"/>
    </source>
</evidence>